<dbReference type="SUPFAM" id="SSF46785">
    <property type="entry name" value="Winged helix' DNA-binding domain"/>
    <property type="match status" value="1"/>
</dbReference>
<protein>
    <recommendedName>
        <fullName evidence="3">Fe2+ zn2+ uptake regulation protein</fullName>
    </recommendedName>
</protein>
<dbReference type="Proteomes" id="UP000183114">
    <property type="component" value="Unassembled WGS sequence"/>
</dbReference>
<reference evidence="1 2" key="1">
    <citation type="submission" date="2016-10" db="EMBL/GenBank/DDBJ databases">
        <authorList>
            <person name="de Groot N.N."/>
        </authorList>
    </citation>
    <scope>NUCLEOTIDE SEQUENCE [LARGE SCALE GENOMIC DNA]</scope>
    <source>
        <strain evidence="1 2">BS3655</strain>
    </source>
</reference>
<proteinExistence type="predicted"/>
<dbReference type="AlphaFoldDB" id="A0A1H5ENV7"/>
<evidence type="ECO:0008006" key="3">
    <source>
        <dbReference type="Google" id="ProtNLM"/>
    </source>
</evidence>
<evidence type="ECO:0000313" key="2">
    <source>
        <dbReference type="Proteomes" id="UP000183114"/>
    </source>
</evidence>
<dbReference type="RefSeq" id="WP_174553773.1">
    <property type="nucleotide sequence ID" value="NZ_FNTF01000002.1"/>
</dbReference>
<accession>A0A1H5ENV7</accession>
<evidence type="ECO:0000313" key="1">
    <source>
        <dbReference type="EMBL" id="SED92668.1"/>
    </source>
</evidence>
<organism evidence="1 2">
    <name type="scientific">Pseudomonas frederiksbergensis</name>
    <dbReference type="NCBI Taxonomy" id="104087"/>
    <lineage>
        <taxon>Bacteria</taxon>
        <taxon>Pseudomonadati</taxon>
        <taxon>Pseudomonadota</taxon>
        <taxon>Gammaproteobacteria</taxon>
        <taxon>Pseudomonadales</taxon>
        <taxon>Pseudomonadaceae</taxon>
        <taxon>Pseudomonas</taxon>
    </lineage>
</organism>
<dbReference type="EMBL" id="FNTF01000002">
    <property type="protein sequence ID" value="SED92668.1"/>
    <property type="molecule type" value="Genomic_DNA"/>
</dbReference>
<gene>
    <name evidence="1" type="ORF">SAMN04490185_4540</name>
</gene>
<sequence length="117" mass="12889">MYRAFDCRSSNEHIHELLQRYGLRSSLLRLKIIAILQSAVAQGRSISVRDVHEKLHALELTVISIREALKRLSAVGVIVVNPDRTYSLAAKALLMLGTGRQPQGRVAGLAEADAFPT</sequence>
<dbReference type="InterPro" id="IPR036390">
    <property type="entry name" value="WH_DNA-bd_sf"/>
</dbReference>
<name>A0A1H5ENV7_9PSED</name>